<protein>
    <submittedName>
        <fullName evidence="2">Nucleoside-diphosphate-sugar epimerase</fullName>
    </submittedName>
</protein>
<name>A0A9X2Q9C6_9BACT</name>
<dbReference type="InterPro" id="IPR051783">
    <property type="entry name" value="NAD(P)-dependent_oxidoreduct"/>
</dbReference>
<feature type="domain" description="NAD-dependent epimerase/dehydratase" evidence="1">
    <location>
        <begin position="5"/>
        <end position="224"/>
    </location>
</feature>
<evidence type="ECO:0000313" key="3">
    <source>
        <dbReference type="Proteomes" id="UP001155057"/>
    </source>
</evidence>
<dbReference type="SUPFAM" id="SSF51735">
    <property type="entry name" value="NAD(P)-binding Rossmann-fold domains"/>
    <property type="match status" value="1"/>
</dbReference>
<dbReference type="PANTHER" id="PTHR48079:SF6">
    <property type="entry name" value="NAD(P)-BINDING DOMAIN-CONTAINING PROTEIN-RELATED"/>
    <property type="match status" value="1"/>
</dbReference>
<evidence type="ECO:0000259" key="1">
    <source>
        <dbReference type="Pfam" id="PF01370"/>
    </source>
</evidence>
<dbReference type="InterPro" id="IPR001509">
    <property type="entry name" value="Epimerase_deHydtase"/>
</dbReference>
<dbReference type="GO" id="GO:0005737">
    <property type="term" value="C:cytoplasm"/>
    <property type="evidence" value="ECO:0007669"/>
    <property type="project" value="TreeGrafter"/>
</dbReference>
<dbReference type="EMBL" id="JANUAE010000009">
    <property type="protein sequence ID" value="MCS3710945.1"/>
    <property type="molecule type" value="Genomic_DNA"/>
</dbReference>
<dbReference type="Proteomes" id="UP001155057">
    <property type="component" value="Unassembled WGS sequence"/>
</dbReference>
<dbReference type="AlphaFoldDB" id="A0A9X2Q9C6"/>
<dbReference type="Gene3D" id="3.40.50.720">
    <property type="entry name" value="NAD(P)-binding Rossmann-like Domain"/>
    <property type="match status" value="1"/>
</dbReference>
<dbReference type="RefSeq" id="WP_259124229.1">
    <property type="nucleotide sequence ID" value="NZ_JANUAE010000009.1"/>
</dbReference>
<accession>A0A9X2Q9C6</accession>
<organism evidence="2 3">
    <name type="scientific">Salinibacter ruber</name>
    <dbReference type="NCBI Taxonomy" id="146919"/>
    <lineage>
        <taxon>Bacteria</taxon>
        <taxon>Pseudomonadati</taxon>
        <taxon>Rhodothermota</taxon>
        <taxon>Rhodothermia</taxon>
        <taxon>Rhodothermales</taxon>
        <taxon>Salinibacteraceae</taxon>
        <taxon>Salinibacter</taxon>
    </lineage>
</organism>
<sequence>MSRSILITGSSGYIGSRLAPQLSERGYSIRGVDRERSDSDDVERFIHGDLCDTTVAKDAVADTDQIFHLAAAKGDWGISEEEYYRDNLEATEKVIDAGKEAGVKDWVFFSTVSTHGPHHEPVDEEADFNPINPYGASKAEAEQLFHQLAEEESEARVLIIRPSVVYGPGNPPSTNIYRLIDAIYNRRFAMVGPGEAIKSTSYIENLLDATLFLMDRMERGAQTYIYVDEPALTTGTLVERIYRLLGKTPTSWHIPLSMASPIATVSDLAAEITGIDFPITAARIEKFNRPTNFDASKIREEGFEQPVSNMEALRQTAKWHLHHKYDEPLPVKA</sequence>
<dbReference type="InterPro" id="IPR036291">
    <property type="entry name" value="NAD(P)-bd_dom_sf"/>
</dbReference>
<dbReference type="GO" id="GO:0004029">
    <property type="term" value="F:aldehyde dehydrogenase (NAD+) activity"/>
    <property type="evidence" value="ECO:0007669"/>
    <property type="project" value="TreeGrafter"/>
</dbReference>
<dbReference type="Pfam" id="PF01370">
    <property type="entry name" value="Epimerase"/>
    <property type="match status" value="1"/>
</dbReference>
<evidence type="ECO:0000313" key="2">
    <source>
        <dbReference type="EMBL" id="MCS3710945.1"/>
    </source>
</evidence>
<comment type="caution">
    <text evidence="2">The sequence shown here is derived from an EMBL/GenBank/DDBJ whole genome shotgun (WGS) entry which is preliminary data.</text>
</comment>
<dbReference type="PANTHER" id="PTHR48079">
    <property type="entry name" value="PROTEIN YEEZ"/>
    <property type="match status" value="1"/>
</dbReference>
<gene>
    <name evidence="2" type="ORF">GGP61_002571</name>
</gene>
<proteinExistence type="predicted"/>
<reference evidence="2" key="1">
    <citation type="submission" date="2022-08" db="EMBL/GenBank/DDBJ databases">
        <title>Genomic Encyclopedia of Type Strains, Phase V (KMG-V): Genome sequencing to study the core and pangenomes of soil and plant-associated prokaryotes.</title>
        <authorList>
            <person name="Whitman W."/>
        </authorList>
    </citation>
    <scope>NUCLEOTIDE SEQUENCE</scope>
    <source>
        <strain evidence="2">SP3049</strain>
    </source>
</reference>